<dbReference type="GO" id="GO:0016491">
    <property type="term" value="F:oxidoreductase activity"/>
    <property type="evidence" value="ECO:0007669"/>
    <property type="project" value="InterPro"/>
</dbReference>
<protein>
    <submittedName>
        <fullName evidence="2">Trp repressor-binding protein</fullName>
    </submittedName>
</protein>
<name>A0A4U9VTW0_9SPHI</name>
<evidence type="ECO:0000313" key="3">
    <source>
        <dbReference type="Proteomes" id="UP000308196"/>
    </source>
</evidence>
<dbReference type="Pfam" id="PF14588">
    <property type="entry name" value="YjgF_endoribonc"/>
    <property type="match status" value="1"/>
</dbReference>
<gene>
    <name evidence="2" type="primary">wrbA</name>
    <name evidence="2" type="ORF">NCTC11429_04215</name>
</gene>
<dbReference type="GO" id="GO:0010181">
    <property type="term" value="F:FMN binding"/>
    <property type="evidence" value="ECO:0007669"/>
    <property type="project" value="InterPro"/>
</dbReference>
<dbReference type="CDD" id="cd02199">
    <property type="entry name" value="YjgF_YER057c_UK114_like_1"/>
    <property type="match status" value="1"/>
</dbReference>
<dbReference type="GeneID" id="78464828"/>
<dbReference type="InterPro" id="IPR013813">
    <property type="entry name" value="Endoribo_LPSP/chorism_mut-like"/>
</dbReference>
<reference evidence="2 3" key="1">
    <citation type="submission" date="2019-05" db="EMBL/GenBank/DDBJ databases">
        <authorList>
            <consortium name="Pathogen Informatics"/>
        </authorList>
    </citation>
    <scope>NUCLEOTIDE SEQUENCE [LARGE SCALE GENOMIC DNA]</scope>
    <source>
        <strain evidence="2 3">NCTC11429</strain>
    </source>
</reference>
<dbReference type="InterPro" id="IPR029039">
    <property type="entry name" value="Flavoprotein-like_sf"/>
</dbReference>
<dbReference type="Gene3D" id="3.40.50.360">
    <property type="match status" value="1"/>
</dbReference>
<dbReference type="PANTHER" id="PTHR43760">
    <property type="entry name" value="ENDORIBONUCLEASE-RELATED"/>
    <property type="match status" value="1"/>
</dbReference>
<dbReference type="InterPro" id="IPR008254">
    <property type="entry name" value="Flavodoxin/NO_synth"/>
</dbReference>
<dbReference type="Proteomes" id="UP000308196">
    <property type="component" value="Chromosome"/>
</dbReference>
<evidence type="ECO:0000313" key="2">
    <source>
        <dbReference type="EMBL" id="VTR50920.1"/>
    </source>
</evidence>
<dbReference type="RefSeq" id="WP_232048747.1">
    <property type="nucleotide sequence ID" value="NZ_JBPFQZ010000002.1"/>
</dbReference>
<dbReference type="SUPFAM" id="SSF55298">
    <property type="entry name" value="YjgF-like"/>
    <property type="match status" value="1"/>
</dbReference>
<dbReference type="Pfam" id="PF03358">
    <property type="entry name" value="FMN_red"/>
    <property type="match status" value="1"/>
</dbReference>
<dbReference type="SUPFAM" id="SSF52218">
    <property type="entry name" value="Flavoproteins"/>
    <property type="match status" value="1"/>
</dbReference>
<evidence type="ECO:0000259" key="1">
    <source>
        <dbReference type="PROSITE" id="PS50902"/>
    </source>
</evidence>
<accession>A0A4U9VTW0</accession>
<sequence length="361" mass="38913">MAQEKRTKILVLIHSDQGGTYKMANEVARGIEVEGRATAIIKKVKQSDHPALKDVPLARVEELPFYDGIAFGSPVYFGNISTAMSEFLAQTTSLWTEHALEGMPAMVFMSSGSGAGRELALQSFWNALAVHGMVLVSNGIRGYEHIDKSIPQGNTVLGTTSLGSLKQVPRPSDGERYLAQEQGKYFAKISSALQGTFGQRSKGVTITKGIDINEVLKDKQIVLPEVPAPAGNYQPYVRSGNLVYINQYALKNGSIIFPGKVGVDVTEAQVMEATEVTMLNVLSVLKDAVDGDLNRVKKCVQLTGIFNAPQDFKDHAKLMNAASDLTVTIFGDKGKHARATLGASSVPGNSPVEIQAIFEVE</sequence>
<dbReference type="PROSITE" id="PS50902">
    <property type="entry name" value="FLAVODOXIN_LIKE"/>
    <property type="match status" value="1"/>
</dbReference>
<dbReference type="EMBL" id="LR590484">
    <property type="protein sequence ID" value="VTR50920.1"/>
    <property type="molecule type" value="Genomic_DNA"/>
</dbReference>
<dbReference type="STRING" id="1123265.GCA_000686625_02460"/>
<dbReference type="InterPro" id="IPR005025">
    <property type="entry name" value="FMN_Rdtase-like_dom"/>
</dbReference>
<dbReference type="AlphaFoldDB" id="A0A4U9VTW0"/>
<dbReference type="PANTHER" id="PTHR43760:SF1">
    <property type="entry name" value="ENDORIBONUCLEASE L-PSP_CHORISMATE MUTASE-LIKE DOMAIN-CONTAINING PROTEIN"/>
    <property type="match status" value="1"/>
</dbReference>
<dbReference type="KEGG" id="stha:NCTC11429_04215"/>
<proteinExistence type="predicted"/>
<dbReference type="Gene3D" id="3.30.1330.40">
    <property type="entry name" value="RutC-like"/>
    <property type="match status" value="1"/>
</dbReference>
<feature type="domain" description="Flavodoxin-like" evidence="1">
    <location>
        <begin position="9"/>
        <end position="187"/>
    </location>
</feature>
<dbReference type="InterPro" id="IPR035959">
    <property type="entry name" value="RutC-like_sf"/>
</dbReference>
<organism evidence="2 3">
    <name type="scientific">Sphingobacterium thalpophilum</name>
    <dbReference type="NCBI Taxonomy" id="259"/>
    <lineage>
        <taxon>Bacteria</taxon>
        <taxon>Pseudomonadati</taxon>
        <taxon>Bacteroidota</taxon>
        <taxon>Sphingobacteriia</taxon>
        <taxon>Sphingobacteriales</taxon>
        <taxon>Sphingobacteriaceae</taxon>
        <taxon>Sphingobacterium</taxon>
    </lineage>
</organism>